<dbReference type="EMBL" id="FVZE01000009">
    <property type="protein sequence ID" value="SLK09138.1"/>
    <property type="molecule type" value="Genomic_DNA"/>
</dbReference>
<proteinExistence type="inferred from homology"/>
<dbReference type="GO" id="GO:0006355">
    <property type="term" value="P:regulation of DNA-templated transcription"/>
    <property type="evidence" value="ECO:0007669"/>
    <property type="project" value="InterPro"/>
</dbReference>
<keyword evidence="3" id="KW-0808">Transferase</keyword>
<accession>A0A1U6IM84</accession>
<dbReference type="InterPro" id="IPR043129">
    <property type="entry name" value="ATPase_NBD"/>
</dbReference>
<dbReference type="Pfam" id="PF00480">
    <property type="entry name" value="ROK"/>
    <property type="match status" value="1"/>
</dbReference>
<dbReference type="STRING" id="428990.SAMN06295987_10993"/>
<dbReference type="Proteomes" id="UP000190989">
    <property type="component" value="Unassembled WGS sequence"/>
</dbReference>
<keyword evidence="3" id="KW-0418">Kinase</keyword>
<dbReference type="Gene3D" id="3.30.420.40">
    <property type="match status" value="2"/>
</dbReference>
<dbReference type="GO" id="GO:0016301">
    <property type="term" value="F:kinase activity"/>
    <property type="evidence" value="ECO:0007669"/>
    <property type="project" value="UniProtKB-KW"/>
</dbReference>
<evidence type="ECO:0000313" key="4">
    <source>
        <dbReference type="Proteomes" id="UP000190989"/>
    </source>
</evidence>
<dbReference type="GO" id="GO:0003677">
    <property type="term" value="F:DNA binding"/>
    <property type="evidence" value="ECO:0007669"/>
    <property type="project" value="InterPro"/>
</dbReference>
<dbReference type="AlphaFoldDB" id="A0A1U6IM84"/>
<comment type="similarity">
    <text evidence="1">Belongs to the ROK (NagC/XylR) family.</text>
</comment>
<dbReference type="SUPFAM" id="SSF53067">
    <property type="entry name" value="Actin-like ATPase domain"/>
    <property type="match status" value="1"/>
</dbReference>
<dbReference type="PROSITE" id="PS51063">
    <property type="entry name" value="HTH_CRP_2"/>
    <property type="match status" value="1"/>
</dbReference>
<sequence>MTQADIARATALSRATVNHIVQALRDQGAVEYQWKNRREALVTLSSNRGSVASIFVREAEIHAILFDFTGQARSDFFNADFPNFAGSQTSPPQVLEIVQQLIGVAQTRSSPLCGISIAIEGPIEQSTGAIAPWAWQRLPHWKQVDIRAYFTKHLRIPTVVDNDANFAALSEWSWGIGRGCNDFLYITSAEGIGGGIIINGKVYHGGTGLAGEFGHMVIEEHGNLCFCGNRGCLTSFATEHAILKALGDSGKTKTSLLDVIESARNGDAACQRVLSETGRHLGKALATVVRVLGPSVIAIGGTLGHAGEIVLDGLRSSAEVINLRAIGQAPEFHIATILDDATEFGGMAAILSEIDLGISSLAPWMMESRRVGSSQSEDRA</sequence>
<dbReference type="InterPro" id="IPR000600">
    <property type="entry name" value="ROK"/>
</dbReference>
<reference evidence="4" key="1">
    <citation type="submission" date="2017-02" db="EMBL/GenBank/DDBJ databases">
        <authorList>
            <person name="Varghese N."/>
            <person name="Submissions S."/>
        </authorList>
    </citation>
    <scope>NUCLEOTIDE SEQUENCE [LARGE SCALE GENOMIC DNA]</scope>
    <source>
        <strain evidence="4">SM117</strain>
    </source>
</reference>
<name>A0A1U6IM84_9SPHN</name>
<dbReference type="Gene3D" id="1.10.10.10">
    <property type="entry name" value="Winged helix-like DNA-binding domain superfamily/Winged helix DNA-binding domain"/>
    <property type="match status" value="1"/>
</dbReference>
<evidence type="ECO:0000256" key="1">
    <source>
        <dbReference type="ARBA" id="ARBA00006479"/>
    </source>
</evidence>
<dbReference type="PANTHER" id="PTHR18964">
    <property type="entry name" value="ROK (REPRESSOR, ORF, KINASE) FAMILY"/>
    <property type="match status" value="1"/>
</dbReference>
<evidence type="ECO:0000313" key="3">
    <source>
        <dbReference type="EMBL" id="SLK09138.1"/>
    </source>
</evidence>
<dbReference type="InterPro" id="IPR036390">
    <property type="entry name" value="WH_DNA-bd_sf"/>
</dbReference>
<dbReference type="InterPro" id="IPR036388">
    <property type="entry name" value="WH-like_DNA-bd_sf"/>
</dbReference>
<dbReference type="InterPro" id="IPR012318">
    <property type="entry name" value="HTH_CRP"/>
</dbReference>
<gene>
    <name evidence="3" type="ORF">SAMN06295987_10993</name>
</gene>
<keyword evidence="4" id="KW-1185">Reference proteome</keyword>
<feature type="domain" description="HTH crp-type" evidence="2">
    <location>
        <begin position="1"/>
        <end position="60"/>
    </location>
</feature>
<dbReference type="Pfam" id="PF13412">
    <property type="entry name" value="HTH_24"/>
    <property type="match status" value="1"/>
</dbReference>
<organism evidence="3 4">
    <name type="scientific">Novosphingobium mathurense</name>
    <dbReference type="NCBI Taxonomy" id="428990"/>
    <lineage>
        <taxon>Bacteria</taxon>
        <taxon>Pseudomonadati</taxon>
        <taxon>Pseudomonadota</taxon>
        <taxon>Alphaproteobacteria</taxon>
        <taxon>Sphingomonadales</taxon>
        <taxon>Sphingomonadaceae</taxon>
        <taxon>Novosphingobium</taxon>
    </lineage>
</organism>
<protein>
    <submittedName>
        <fullName evidence="3">Sugar kinase of the NBD/HSP70 family, may contain an N-terminal HTH domain</fullName>
    </submittedName>
</protein>
<dbReference type="PANTHER" id="PTHR18964:SF149">
    <property type="entry name" value="BIFUNCTIONAL UDP-N-ACETYLGLUCOSAMINE 2-EPIMERASE_N-ACETYLMANNOSAMINE KINASE"/>
    <property type="match status" value="1"/>
</dbReference>
<dbReference type="SUPFAM" id="SSF46785">
    <property type="entry name" value="Winged helix' DNA-binding domain"/>
    <property type="match status" value="1"/>
</dbReference>
<evidence type="ECO:0000259" key="2">
    <source>
        <dbReference type="PROSITE" id="PS51063"/>
    </source>
</evidence>